<sequence length="137" mass="15789">MKLVIFALFLSFSGLAQSEVVYTKKLNHTVSGEKVYLESDVDITPKLMYGDNAMNRFLSRNFKYPKENIAVSEIICSFIVEIDGSISDIKVVNEVPEFYSKEALRVLDKFDEPWYPAVKNNVQVRCQYILPIKINRI</sequence>
<keyword evidence="1" id="KW-0732">Signal</keyword>
<dbReference type="InterPro" id="IPR037682">
    <property type="entry name" value="TonB_C"/>
</dbReference>
<evidence type="ECO:0000259" key="2">
    <source>
        <dbReference type="Pfam" id="PF03544"/>
    </source>
</evidence>
<dbReference type="SUPFAM" id="SSF74653">
    <property type="entry name" value="TolA/TonB C-terminal domain"/>
    <property type="match status" value="1"/>
</dbReference>
<reference evidence="3" key="1">
    <citation type="journal article" date="2014" name="Int. J. Syst. Evol. Microbiol.">
        <title>Complete genome sequence of Corynebacterium casei LMG S-19264T (=DSM 44701T), isolated from a smear-ripened cheese.</title>
        <authorList>
            <consortium name="US DOE Joint Genome Institute (JGI-PGF)"/>
            <person name="Walter F."/>
            <person name="Albersmeier A."/>
            <person name="Kalinowski J."/>
            <person name="Ruckert C."/>
        </authorList>
    </citation>
    <scope>NUCLEOTIDE SEQUENCE</scope>
    <source>
        <strain evidence="3">CGMCC 1.12506</strain>
    </source>
</reference>
<evidence type="ECO:0000313" key="4">
    <source>
        <dbReference type="Proteomes" id="UP000625735"/>
    </source>
</evidence>
<dbReference type="EMBL" id="BMFG01000001">
    <property type="protein sequence ID" value="GGD16955.1"/>
    <property type="molecule type" value="Genomic_DNA"/>
</dbReference>
<dbReference type="AlphaFoldDB" id="A0A916XWG1"/>
<name>A0A916XWG1_9FLAO</name>
<feature type="signal peptide" evidence="1">
    <location>
        <begin position="1"/>
        <end position="18"/>
    </location>
</feature>
<dbReference type="GO" id="GO:0055085">
    <property type="term" value="P:transmembrane transport"/>
    <property type="evidence" value="ECO:0007669"/>
    <property type="project" value="InterPro"/>
</dbReference>
<feature type="chain" id="PRO_5037415101" description="TonB C-terminal domain-containing protein" evidence="1">
    <location>
        <begin position="19"/>
        <end position="137"/>
    </location>
</feature>
<dbReference type="Gene3D" id="3.30.1150.10">
    <property type="match status" value="1"/>
</dbReference>
<organism evidence="3 4">
    <name type="scientific">Flavobacterium orientale</name>
    <dbReference type="NCBI Taxonomy" id="1756020"/>
    <lineage>
        <taxon>Bacteria</taxon>
        <taxon>Pseudomonadati</taxon>
        <taxon>Bacteroidota</taxon>
        <taxon>Flavobacteriia</taxon>
        <taxon>Flavobacteriales</taxon>
        <taxon>Flavobacteriaceae</taxon>
        <taxon>Flavobacterium</taxon>
    </lineage>
</organism>
<reference evidence="3" key="2">
    <citation type="submission" date="2020-09" db="EMBL/GenBank/DDBJ databases">
        <authorList>
            <person name="Sun Q."/>
            <person name="Zhou Y."/>
        </authorList>
    </citation>
    <scope>NUCLEOTIDE SEQUENCE</scope>
    <source>
        <strain evidence="3">CGMCC 1.12506</strain>
    </source>
</reference>
<dbReference type="Proteomes" id="UP000625735">
    <property type="component" value="Unassembled WGS sequence"/>
</dbReference>
<proteinExistence type="predicted"/>
<feature type="domain" description="TonB C-terminal" evidence="2">
    <location>
        <begin position="73"/>
        <end position="132"/>
    </location>
</feature>
<accession>A0A916XWG1</accession>
<evidence type="ECO:0000313" key="3">
    <source>
        <dbReference type="EMBL" id="GGD16955.1"/>
    </source>
</evidence>
<evidence type="ECO:0000256" key="1">
    <source>
        <dbReference type="SAM" id="SignalP"/>
    </source>
</evidence>
<dbReference type="Pfam" id="PF03544">
    <property type="entry name" value="TonB_C"/>
    <property type="match status" value="1"/>
</dbReference>
<protein>
    <recommendedName>
        <fullName evidence="2">TonB C-terminal domain-containing protein</fullName>
    </recommendedName>
</protein>
<keyword evidence="4" id="KW-1185">Reference proteome</keyword>
<comment type="caution">
    <text evidence="3">The sequence shown here is derived from an EMBL/GenBank/DDBJ whole genome shotgun (WGS) entry which is preliminary data.</text>
</comment>
<dbReference type="RefSeq" id="WP_188360902.1">
    <property type="nucleotide sequence ID" value="NZ_BMFG01000001.1"/>
</dbReference>
<gene>
    <name evidence="3" type="ORF">GCM10011343_04720</name>
</gene>